<organism evidence="1 2">
    <name type="scientific">Jimgerdemannia flammicorona</name>
    <dbReference type="NCBI Taxonomy" id="994334"/>
    <lineage>
        <taxon>Eukaryota</taxon>
        <taxon>Fungi</taxon>
        <taxon>Fungi incertae sedis</taxon>
        <taxon>Mucoromycota</taxon>
        <taxon>Mucoromycotina</taxon>
        <taxon>Endogonomycetes</taxon>
        <taxon>Endogonales</taxon>
        <taxon>Endogonaceae</taxon>
        <taxon>Jimgerdemannia</taxon>
    </lineage>
</organism>
<evidence type="ECO:0000313" key="2">
    <source>
        <dbReference type="Proteomes" id="UP000268093"/>
    </source>
</evidence>
<dbReference type="AlphaFoldDB" id="A0A432ZZZ4"/>
<keyword evidence="2" id="KW-1185">Reference proteome</keyword>
<dbReference type="OrthoDB" id="2406994at2759"/>
<protein>
    <submittedName>
        <fullName evidence="1">Uncharacterized protein</fullName>
    </submittedName>
</protein>
<accession>A0A432ZZZ4</accession>
<name>A0A432ZZZ4_9FUNG</name>
<gene>
    <name evidence="1" type="ORF">BC936DRAFT_143001</name>
</gene>
<evidence type="ECO:0000313" key="1">
    <source>
        <dbReference type="EMBL" id="RUO95893.1"/>
    </source>
</evidence>
<dbReference type="Proteomes" id="UP000268093">
    <property type="component" value="Unassembled WGS sequence"/>
</dbReference>
<comment type="caution">
    <text evidence="1">The sequence shown here is derived from an EMBL/GenBank/DDBJ whole genome shotgun (WGS) entry which is preliminary data.</text>
</comment>
<proteinExistence type="predicted"/>
<reference evidence="1 2" key="1">
    <citation type="journal article" date="2018" name="New Phytol.">
        <title>Phylogenomics of Endogonaceae and evolution of mycorrhizas within Mucoromycota.</title>
        <authorList>
            <person name="Chang Y."/>
            <person name="Desiro A."/>
            <person name="Na H."/>
            <person name="Sandor L."/>
            <person name="Lipzen A."/>
            <person name="Clum A."/>
            <person name="Barry K."/>
            <person name="Grigoriev I.V."/>
            <person name="Martin F.M."/>
            <person name="Stajich J.E."/>
            <person name="Smith M.E."/>
            <person name="Bonito G."/>
            <person name="Spatafora J.W."/>
        </authorList>
    </citation>
    <scope>NUCLEOTIDE SEQUENCE [LARGE SCALE GENOMIC DNA]</scope>
    <source>
        <strain evidence="1 2">GMNB39</strain>
    </source>
</reference>
<dbReference type="EMBL" id="RBNI01024919">
    <property type="protein sequence ID" value="RUO95893.1"/>
    <property type="molecule type" value="Genomic_DNA"/>
</dbReference>
<sequence length="148" mass="17625">MVSYATADVRALRKKVLQSWLDPDVEYDRAKHGAFQYIHVVYERLCMWYEQDPSPLEERHLENWHNINLWSISRRGDGIFRERKGRNKFKAIEVAKEFDGQTSTKWLKESFKNSKVMHDILVRLVGAVKNDPSSVRHLRTVRMHKCLR</sequence>